<dbReference type="Pfam" id="PF15985">
    <property type="entry name" value="KH_6"/>
    <property type="match status" value="1"/>
</dbReference>
<dbReference type="GO" id="GO:0071034">
    <property type="term" value="P:CUT catabolic process"/>
    <property type="evidence" value="ECO:0007669"/>
    <property type="project" value="TreeGrafter"/>
</dbReference>
<dbReference type="Gene3D" id="2.40.50.140">
    <property type="entry name" value="Nucleic acid-binding proteins"/>
    <property type="match status" value="1"/>
</dbReference>
<dbReference type="InterPro" id="IPR004088">
    <property type="entry name" value="KH_dom_type_1"/>
</dbReference>
<evidence type="ECO:0000256" key="1">
    <source>
        <dbReference type="ARBA" id="ARBA00004123"/>
    </source>
</evidence>
<keyword evidence="3" id="KW-0271">Exosome</keyword>
<evidence type="ECO:0000313" key="6">
    <source>
        <dbReference type="EMBL" id="GBF95259.1"/>
    </source>
</evidence>
<dbReference type="PANTHER" id="PTHR21321">
    <property type="entry name" value="PNAS-3 RELATED"/>
    <property type="match status" value="1"/>
</dbReference>
<evidence type="ECO:0000256" key="4">
    <source>
        <dbReference type="ARBA" id="ARBA00022884"/>
    </source>
</evidence>
<evidence type="ECO:0000313" key="7">
    <source>
        <dbReference type="Proteomes" id="UP000247498"/>
    </source>
</evidence>
<protein>
    <submittedName>
        <fullName evidence="6">Exosome complex component</fullName>
    </submittedName>
</protein>
<accession>A0A2V0P6Q9</accession>
<evidence type="ECO:0000256" key="2">
    <source>
        <dbReference type="ARBA" id="ARBA00022490"/>
    </source>
</evidence>
<dbReference type="GO" id="GO:0003723">
    <property type="term" value="F:RNA binding"/>
    <property type="evidence" value="ECO:0007669"/>
    <property type="project" value="UniProtKB-KW"/>
</dbReference>
<proteinExistence type="predicted"/>
<dbReference type="GO" id="GO:0071035">
    <property type="term" value="P:nuclear polyadenylation-dependent rRNA catabolic process"/>
    <property type="evidence" value="ECO:0007669"/>
    <property type="project" value="TreeGrafter"/>
</dbReference>
<gene>
    <name evidence="6" type="ORF">Rsub_08290</name>
</gene>
<dbReference type="Gene3D" id="2.40.50.100">
    <property type="match status" value="1"/>
</dbReference>
<dbReference type="GO" id="GO:0000176">
    <property type="term" value="C:nuclear exosome (RNase complex)"/>
    <property type="evidence" value="ECO:0007669"/>
    <property type="project" value="TreeGrafter"/>
</dbReference>
<dbReference type="InterPro" id="IPR036612">
    <property type="entry name" value="KH_dom_type_1_sf"/>
</dbReference>
<feature type="domain" description="K Homology" evidence="5">
    <location>
        <begin position="162"/>
        <end position="210"/>
    </location>
</feature>
<keyword evidence="7" id="KW-1185">Reference proteome</keyword>
<dbReference type="SUPFAM" id="SSF50249">
    <property type="entry name" value="Nucleic acid-binding proteins"/>
    <property type="match status" value="1"/>
</dbReference>
<dbReference type="SUPFAM" id="SSF54791">
    <property type="entry name" value="Eukaryotic type KH-domain (KH-domain type I)"/>
    <property type="match status" value="1"/>
</dbReference>
<sequence>MPPGADGAEPAGAAALVGRVAAPGDEVLLLPPGGRVAIGSSGLRPSGGAIVATKSGVVRRTRGGQLWIEGRQKRYIPAEGDCVVGVVVDRMSEHFTVDIAGPFKAVLPMLSFENATKRNRPAIYEGDAVFARVAQAHPDMDPVLTCVDGQGRASNYGHLKGGHTFECSCAWARALLEQPPPAVVAALGAEVPFEMAVGLNGRVWIDAPSAALAVRAAGALRAAEEELGPGGDAGAFVKRALAGGGAGG</sequence>
<keyword evidence="2" id="KW-0963">Cytoplasm</keyword>
<dbReference type="GO" id="GO:0000177">
    <property type="term" value="C:cytoplasmic exosome (RNase complex)"/>
    <property type="evidence" value="ECO:0007669"/>
    <property type="project" value="TreeGrafter"/>
</dbReference>
<dbReference type="GO" id="GO:0071051">
    <property type="term" value="P:poly(A)-dependent snoRNA 3'-end processing"/>
    <property type="evidence" value="ECO:0007669"/>
    <property type="project" value="TreeGrafter"/>
</dbReference>
<evidence type="ECO:0000259" key="5">
    <source>
        <dbReference type="Pfam" id="PF15985"/>
    </source>
</evidence>
<dbReference type="PANTHER" id="PTHR21321:SF1">
    <property type="entry name" value="EXOSOME COMPLEX COMPONENT RRP40"/>
    <property type="match status" value="1"/>
</dbReference>
<dbReference type="Pfam" id="PF21262">
    <property type="entry name" value="RRP40_S1"/>
    <property type="match status" value="1"/>
</dbReference>
<organism evidence="6 7">
    <name type="scientific">Raphidocelis subcapitata</name>
    <dbReference type="NCBI Taxonomy" id="307507"/>
    <lineage>
        <taxon>Eukaryota</taxon>
        <taxon>Viridiplantae</taxon>
        <taxon>Chlorophyta</taxon>
        <taxon>core chlorophytes</taxon>
        <taxon>Chlorophyceae</taxon>
        <taxon>CS clade</taxon>
        <taxon>Sphaeropleales</taxon>
        <taxon>Selenastraceae</taxon>
        <taxon>Raphidocelis</taxon>
    </lineage>
</organism>
<name>A0A2V0P6Q9_9CHLO</name>
<dbReference type="InterPro" id="IPR026699">
    <property type="entry name" value="Exosome_RNA_bind1/RRP40/RRP4"/>
</dbReference>
<comment type="subcellular location">
    <subcellularLocation>
        <location evidence="1">Nucleus</location>
    </subcellularLocation>
</comment>
<dbReference type="FunCoup" id="A0A2V0P6Q9">
    <property type="interactions" value="1724"/>
</dbReference>
<dbReference type="AlphaFoldDB" id="A0A2V0P6Q9"/>
<dbReference type="GO" id="GO:0071038">
    <property type="term" value="P:TRAMP-dependent tRNA surveillance pathway"/>
    <property type="evidence" value="ECO:0007669"/>
    <property type="project" value="TreeGrafter"/>
</dbReference>
<evidence type="ECO:0000256" key="3">
    <source>
        <dbReference type="ARBA" id="ARBA00022835"/>
    </source>
</evidence>
<reference evidence="6 7" key="1">
    <citation type="journal article" date="2018" name="Sci. Rep.">
        <title>Raphidocelis subcapitata (=Pseudokirchneriella subcapitata) provides an insight into genome evolution and environmental adaptations in the Sphaeropleales.</title>
        <authorList>
            <person name="Suzuki S."/>
            <person name="Yamaguchi H."/>
            <person name="Nakajima N."/>
            <person name="Kawachi M."/>
        </authorList>
    </citation>
    <scope>NUCLEOTIDE SEQUENCE [LARGE SCALE GENOMIC DNA]</scope>
    <source>
        <strain evidence="6 7">NIES-35</strain>
    </source>
</reference>
<dbReference type="FunFam" id="2.40.50.140:FF:000127">
    <property type="entry name" value="Exosome complex component RRP40"/>
    <property type="match status" value="1"/>
</dbReference>
<dbReference type="STRING" id="307507.A0A2V0P6Q9"/>
<dbReference type="GO" id="GO:0034475">
    <property type="term" value="P:U4 snRNA 3'-end processing"/>
    <property type="evidence" value="ECO:0007669"/>
    <property type="project" value="TreeGrafter"/>
</dbReference>
<comment type="caution">
    <text evidence="6">The sequence shown here is derived from an EMBL/GenBank/DDBJ whole genome shotgun (WGS) entry which is preliminary data.</text>
</comment>
<dbReference type="Gene3D" id="3.30.1370.10">
    <property type="entry name" value="K Homology domain, type 1"/>
    <property type="match status" value="1"/>
</dbReference>
<dbReference type="InParanoid" id="A0A2V0P6Q9"/>
<dbReference type="GO" id="GO:0000467">
    <property type="term" value="P:exonucleolytic trimming to generate mature 3'-end of 5.8S rRNA from tricistronic rRNA transcript (SSU-rRNA, 5.8S rRNA, LSU-rRNA)"/>
    <property type="evidence" value="ECO:0007669"/>
    <property type="project" value="TreeGrafter"/>
</dbReference>
<dbReference type="OrthoDB" id="340500at2759"/>
<dbReference type="SUPFAM" id="SSF110324">
    <property type="entry name" value="Ribosomal L27 protein-like"/>
    <property type="match status" value="1"/>
</dbReference>
<dbReference type="Proteomes" id="UP000247498">
    <property type="component" value="Unassembled WGS sequence"/>
</dbReference>
<dbReference type="InterPro" id="IPR012340">
    <property type="entry name" value="NA-bd_OB-fold"/>
</dbReference>
<dbReference type="EMBL" id="BDRX01000062">
    <property type="protein sequence ID" value="GBF95259.1"/>
    <property type="molecule type" value="Genomic_DNA"/>
</dbReference>
<keyword evidence="4" id="KW-0694">RNA-binding</keyword>